<proteinExistence type="predicted"/>
<gene>
    <name evidence="2" type="ORF">CEY00_Acc17551</name>
</gene>
<dbReference type="FunCoup" id="A0A2R6QF03">
    <property type="interactions" value="7"/>
</dbReference>
<organism evidence="2 3">
    <name type="scientific">Actinidia chinensis var. chinensis</name>
    <name type="common">Chinese soft-hair kiwi</name>
    <dbReference type="NCBI Taxonomy" id="1590841"/>
    <lineage>
        <taxon>Eukaryota</taxon>
        <taxon>Viridiplantae</taxon>
        <taxon>Streptophyta</taxon>
        <taxon>Embryophyta</taxon>
        <taxon>Tracheophyta</taxon>
        <taxon>Spermatophyta</taxon>
        <taxon>Magnoliopsida</taxon>
        <taxon>eudicotyledons</taxon>
        <taxon>Gunneridae</taxon>
        <taxon>Pentapetalae</taxon>
        <taxon>asterids</taxon>
        <taxon>Ericales</taxon>
        <taxon>Actinidiaceae</taxon>
        <taxon>Actinidia</taxon>
    </lineage>
</organism>
<dbReference type="OMA" id="KAACHAN"/>
<feature type="compositionally biased region" description="Pro residues" evidence="1">
    <location>
        <begin position="261"/>
        <end position="274"/>
    </location>
</feature>
<feature type="region of interest" description="Disordered" evidence="1">
    <location>
        <begin position="143"/>
        <end position="193"/>
    </location>
</feature>
<evidence type="ECO:0000256" key="1">
    <source>
        <dbReference type="SAM" id="MobiDB-lite"/>
    </source>
</evidence>
<dbReference type="AlphaFoldDB" id="A0A2R6QF03"/>
<comment type="caution">
    <text evidence="2">The sequence shown here is derived from an EMBL/GenBank/DDBJ whole genome shotgun (WGS) entry which is preliminary data.</text>
</comment>
<feature type="non-terminal residue" evidence="2">
    <location>
        <position position="296"/>
    </location>
</feature>
<feature type="compositionally biased region" description="Polar residues" evidence="1">
    <location>
        <begin position="239"/>
        <end position="254"/>
    </location>
</feature>
<evidence type="ECO:0000313" key="2">
    <source>
        <dbReference type="EMBL" id="PSS07213.1"/>
    </source>
</evidence>
<protein>
    <submittedName>
        <fullName evidence="2">Uncharacterized protein</fullName>
    </submittedName>
</protein>
<reference evidence="3" key="2">
    <citation type="journal article" date="2018" name="BMC Genomics">
        <title>A manually annotated Actinidia chinensis var. chinensis (kiwifruit) genome highlights the challenges associated with draft genomes and gene prediction in plants.</title>
        <authorList>
            <person name="Pilkington S.M."/>
            <person name="Crowhurst R."/>
            <person name="Hilario E."/>
            <person name="Nardozza S."/>
            <person name="Fraser L."/>
            <person name="Peng Y."/>
            <person name="Gunaseelan K."/>
            <person name="Simpson R."/>
            <person name="Tahir J."/>
            <person name="Deroles S.C."/>
            <person name="Templeton K."/>
            <person name="Luo Z."/>
            <person name="Davy M."/>
            <person name="Cheng C."/>
            <person name="McNeilage M."/>
            <person name="Scaglione D."/>
            <person name="Liu Y."/>
            <person name="Zhang Q."/>
            <person name="Datson P."/>
            <person name="De Silva N."/>
            <person name="Gardiner S.E."/>
            <person name="Bassett H."/>
            <person name="Chagne D."/>
            <person name="McCallum J."/>
            <person name="Dzierzon H."/>
            <person name="Deng C."/>
            <person name="Wang Y.Y."/>
            <person name="Barron L."/>
            <person name="Manako K."/>
            <person name="Bowen J."/>
            <person name="Foster T.M."/>
            <person name="Erridge Z.A."/>
            <person name="Tiffin H."/>
            <person name="Waite C.N."/>
            <person name="Davies K.M."/>
            <person name="Grierson E.P."/>
            <person name="Laing W.A."/>
            <person name="Kirk R."/>
            <person name="Chen X."/>
            <person name="Wood M."/>
            <person name="Montefiori M."/>
            <person name="Brummell D.A."/>
            <person name="Schwinn K.E."/>
            <person name="Catanach A."/>
            <person name="Fullerton C."/>
            <person name="Li D."/>
            <person name="Meiyalaghan S."/>
            <person name="Nieuwenhuizen N."/>
            <person name="Read N."/>
            <person name="Prakash R."/>
            <person name="Hunter D."/>
            <person name="Zhang H."/>
            <person name="McKenzie M."/>
            <person name="Knabel M."/>
            <person name="Harris A."/>
            <person name="Allan A.C."/>
            <person name="Gleave A."/>
            <person name="Chen A."/>
            <person name="Janssen B.J."/>
            <person name="Plunkett B."/>
            <person name="Ampomah-Dwamena C."/>
            <person name="Voogd C."/>
            <person name="Leif D."/>
            <person name="Lafferty D."/>
            <person name="Souleyre E.J.F."/>
            <person name="Varkonyi-Gasic E."/>
            <person name="Gambi F."/>
            <person name="Hanley J."/>
            <person name="Yao J.L."/>
            <person name="Cheung J."/>
            <person name="David K.M."/>
            <person name="Warren B."/>
            <person name="Marsh K."/>
            <person name="Snowden K.C."/>
            <person name="Lin-Wang K."/>
            <person name="Brian L."/>
            <person name="Martinez-Sanchez M."/>
            <person name="Wang M."/>
            <person name="Ileperuma N."/>
            <person name="Macnee N."/>
            <person name="Campin R."/>
            <person name="McAtee P."/>
            <person name="Drummond R.S.M."/>
            <person name="Espley R.V."/>
            <person name="Ireland H.S."/>
            <person name="Wu R."/>
            <person name="Atkinson R.G."/>
            <person name="Karunairetnam S."/>
            <person name="Bulley S."/>
            <person name="Chunkath S."/>
            <person name="Hanley Z."/>
            <person name="Storey R."/>
            <person name="Thrimawithana A.H."/>
            <person name="Thomson S."/>
            <person name="David C."/>
            <person name="Testolin R."/>
            <person name="Huang H."/>
            <person name="Hellens R.P."/>
            <person name="Schaffer R.J."/>
        </authorList>
    </citation>
    <scope>NUCLEOTIDE SEQUENCE [LARGE SCALE GENOMIC DNA]</scope>
    <source>
        <strain evidence="3">cv. Red5</strain>
    </source>
</reference>
<accession>A0A2R6QF03</accession>
<feature type="region of interest" description="Disordered" evidence="1">
    <location>
        <begin position="234"/>
        <end position="277"/>
    </location>
</feature>
<dbReference type="InParanoid" id="A0A2R6QF03"/>
<keyword evidence="3" id="KW-1185">Reference proteome</keyword>
<dbReference type="Gramene" id="PSS07213">
    <property type="protein sequence ID" value="PSS07213"/>
    <property type="gene ID" value="CEY00_Acc17551"/>
</dbReference>
<feature type="compositionally biased region" description="Polar residues" evidence="1">
    <location>
        <begin position="171"/>
        <end position="181"/>
    </location>
</feature>
<sequence>MYPLHNCNGNNKNERKRLSKYFSFGKEAISTFPVWVHLRNVPLILWNPMVFGKICSKLGKPIHMDMLTTRKERITYARCLVEVDMSEELVHSVILNLAEGGEHQQMIYYENLPKYCSHCKKVGHIKENCKVKQAVRMEVGGKYAGPDMGNQPTVADAGKGQGSQKEWVLKTNVSTKGNTAANEPEGCSSAEETATAVQEVALNLRSNTDANEPEGCPPDGETAPQEAALNLESIPSHPSLGQPQPESNLETDNQITEHKPPPLVEPNSEIPPPDQIGKEIYIEQANQIASMELRSK</sequence>
<evidence type="ECO:0000313" key="3">
    <source>
        <dbReference type="Proteomes" id="UP000241394"/>
    </source>
</evidence>
<dbReference type="STRING" id="1590841.A0A2R6QF03"/>
<dbReference type="Proteomes" id="UP000241394">
    <property type="component" value="Chromosome LG16"/>
</dbReference>
<dbReference type="EMBL" id="NKQK01000016">
    <property type="protein sequence ID" value="PSS07213.1"/>
    <property type="molecule type" value="Genomic_DNA"/>
</dbReference>
<reference evidence="2 3" key="1">
    <citation type="submission" date="2017-07" db="EMBL/GenBank/DDBJ databases">
        <title>An improved, manually edited Actinidia chinensis var. chinensis (kiwifruit) genome highlights the challenges associated with draft genomes and gene prediction in plants.</title>
        <authorList>
            <person name="Pilkington S."/>
            <person name="Crowhurst R."/>
            <person name="Hilario E."/>
            <person name="Nardozza S."/>
            <person name="Fraser L."/>
            <person name="Peng Y."/>
            <person name="Gunaseelan K."/>
            <person name="Simpson R."/>
            <person name="Tahir J."/>
            <person name="Deroles S."/>
            <person name="Templeton K."/>
            <person name="Luo Z."/>
            <person name="Davy M."/>
            <person name="Cheng C."/>
            <person name="Mcneilage M."/>
            <person name="Scaglione D."/>
            <person name="Liu Y."/>
            <person name="Zhang Q."/>
            <person name="Datson P."/>
            <person name="De Silva N."/>
            <person name="Gardiner S."/>
            <person name="Bassett H."/>
            <person name="Chagne D."/>
            <person name="Mccallum J."/>
            <person name="Dzierzon H."/>
            <person name="Deng C."/>
            <person name="Wang Y.-Y."/>
            <person name="Barron N."/>
            <person name="Manako K."/>
            <person name="Bowen J."/>
            <person name="Foster T."/>
            <person name="Erridge Z."/>
            <person name="Tiffin H."/>
            <person name="Waite C."/>
            <person name="Davies K."/>
            <person name="Grierson E."/>
            <person name="Laing W."/>
            <person name="Kirk R."/>
            <person name="Chen X."/>
            <person name="Wood M."/>
            <person name="Montefiori M."/>
            <person name="Brummell D."/>
            <person name="Schwinn K."/>
            <person name="Catanach A."/>
            <person name="Fullerton C."/>
            <person name="Li D."/>
            <person name="Meiyalaghan S."/>
            <person name="Nieuwenhuizen N."/>
            <person name="Read N."/>
            <person name="Prakash R."/>
            <person name="Hunter D."/>
            <person name="Zhang H."/>
            <person name="Mckenzie M."/>
            <person name="Knabel M."/>
            <person name="Harris A."/>
            <person name="Allan A."/>
            <person name="Chen A."/>
            <person name="Janssen B."/>
            <person name="Plunkett B."/>
            <person name="Dwamena C."/>
            <person name="Voogd C."/>
            <person name="Leif D."/>
            <person name="Lafferty D."/>
            <person name="Souleyre E."/>
            <person name="Varkonyi-Gasic E."/>
            <person name="Gambi F."/>
            <person name="Hanley J."/>
            <person name="Yao J.-L."/>
            <person name="Cheung J."/>
            <person name="David K."/>
            <person name="Warren B."/>
            <person name="Marsh K."/>
            <person name="Snowden K."/>
            <person name="Lin-Wang K."/>
            <person name="Brian L."/>
            <person name="Martinez-Sanchez M."/>
            <person name="Wang M."/>
            <person name="Ileperuma N."/>
            <person name="Macnee N."/>
            <person name="Campin R."/>
            <person name="Mcatee P."/>
            <person name="Drummond R."/>
            <person name="Espley R."/>
            <person name="Ireland H."/>
            <person name="Wu R."/>
            <person name="Atkinson R."/>
            <person name="Karunairetnam S."/>
            <person name="Bulley S."/>
            <person name="Chunkath S."/>
            <person name="Hanley Z."/>
            <person name="Storey R."/>
            <person name="Thrimawithana A."/>
            <person name="Thomson S."/>
            <person name="David C."/>
            <person name="Testolin R."/>
        </authorList>
    </citation>
    <scope>NUCLEOTIDE SEQUENCE [LARGE SCALE GENOMIC DNA]</scope>
    <source>
        <strain evidence="3">cv. Red5</strain>
        <tissue evidence="2">Young leaf</tissue>
    </source>
</reference>
<name>A0A2R6QF03_ACTCC</name>
<dbReference type="PANTHER" id="PTHR31286:SF168">
    <property type="entry name" value="DUF4283 DOMAIN-CONTAINING PROTEIN"/>
    <property type="match status" value="1"/>
</dbReference>
<dbReference type="OrthoDB" id="1939300at2759"/>
<dbReference type="PANTHER" id="PTHR31286">
    <property type="entry name" value="GLYCINE-RICH CELL WALL STRUCTURAL PROTEIN 1.8-LIKE"/>
    <property type="match status" value="1"/>
</dbReference>
<dbReference type="InterPro" id="IPR040256">
    <property type="entry name" value="At4g02000-like"/>
</dbReference>